<dbReference type="Proteomes" id="UP000177583">
    <property type="component" value="Unassembled WGS sequence"/>
</dbReference>
<gene>
    <name evidence="1" type="ORF">A2557_08520</name>
</gene>
<organism evidence="1 2">
    <name type="scientific">Candidatus Lambdaproteobacteria bacterium RIFOXYD2_FULL_56_26</name>
    <dbReference type="NCBI Taxonomy" id="1817773"/>
    <lineage>
        <taxon>Bacteria</taxon>
        <taxon>Pseudomonadati</taxon>
        <taxon>Pseudomonadota</taxon>
        <taxon>Candidatus Lambdaproteobacteria</taxon>
    </lineage>
</organism>
<evidence type="ECO:0000313" key="1">
    <source>
        <dbReference type="EMBL" id="OGH05005.1"/>
    </source>
</evidence>
<evidence type="ECO:0000313" key="2">
    <source>
        <dbReference type="Proteomes" id="UP000177583"/>
    </source>
</evidence>
<accession>A0A1F6H3R0</accession>
<dbReference type="AlphaFoldDB" id="A0A1F6H3R0"/>
<comment type="caution">
    <text evidence="1">The sequence shown here is derived from an EMBL/GenBank/DDBJ whole genome shotgun (WGS) entry which is preliminary data.</text>
</comment>
<proteinExistence type="predicted"/>
<reference evidence="1 2" key="1">
    <citation type="journal article" date="2016" name="Nat. Commun.">
        <title>Thousands of microbial genomes shed light on interconnected biogeochemical processes in an aquifer system.</title>
        <authorList>
            <person name="Anantharaman K."/>
            <person name="Brown C.T."/>
            <person name="Hug L.A."/>
            <person name="Sharon I."/>
            <person name="Castelle C.J."/>
            <person name="Probst A.J."/>
            <person name="Thomas B.C."/>
            <person name="Singh A."/>
            <person name="Wilkins M.J."/>
            <person name="Karaoz U."/>
            <person name="Brodie E.L."/>
            <person name="Williams K.H."/>
            <person name="Hubbard S.S."/>
            <person name="Banfield J.F."/>
        </authorList>
    </citation>
    <scope>NUCLEOTIDE SEQUENCE [LARGE SCALE GENOMIC DNA]</scope>
</reference>
<protein>
    <submittedName>
        <fullName evidence="1">Uncharacterized protein</fullName>
    </submittedName>
</protein>
<dbReference type="EMBL" id="MFNF01000001">
    <property type="protein sequence ID" value="OGH05005.1"/>
    <property type="molecule type" value="Genomic_DNA"/>
</dbReference>
<sequence length="621" mass="70970">MALGKKGENRFGAIGDSLFESRFDPKQKGQFAAKLAEADAKDQPKTYPIPVRFFTQLDPKAQNALHKVTQTCFSVAEKAGISLKHLSPEVEFYGPYEWEHKTGESAFSMELPAAKLDRSGKTPLIQLILPDQIKNSEAVIKAVRLLASKLFGHLYFEENVAGRPPFSLMQEELSELSFDFREKLLYVRFLDPPSPALQQSFDKEALAQGIRGPKAREMGKREWFKALLESPETRPNQAHLIEDLFAQSLKELKANPDPYLEALVSKIDQHLPKGGLILPHEKKHFEFFKKAKQWNLFHALEDRLQLVVGFWGEVTECFVWLDQVAAQEETFDPELARAWRKTLKERSAQLRKRGLVKLFLMEGAQLNERQQGDKNRFPLWVWKQGLLDHLPAGSDPAKWIKRYQDQYGHSLYAKLFELSFRLVEAIEGMEAQGPGRPLKEASRLKALRTSVSLLSEGLEDLLNTTRIAFSLASVAKPKKHHKKEILKNYAEGWAYFVSFALIHQFYWTQPQGDEKALQFLNLIGDYTQAKVEQEPSYQIAGLLLEVYKKKGFTLTPVVELLTKDSKMLDFFAIHQTELLAKKNEQPGEIIQNFGGLVEKWQADRFKNAINRAQPDGFEVRG</sequence>
<name>A0A1F6H3R0_9PROT</name>